<reference evidence="2 3" key="1">
    <citation type="journal article" date="2021" name="ISME Commun">
        <title>Automated analysis of genomic sequences facilitates high-throughput and comprehensive description of bacteria.</title>
        <authorList>
            <person name="Hitch T.C.A."/>
        </authorList>
    </citation>
    <scope>NUCLEOTIDE SEQUENCE [LARGE SCALE GENOMIC DNA]</scope>
    <source>
        <strain evidence="2 3">Sanger_29</strain>
    </source>
</reference>
<proteinExistence type="predicted"/>
<accession>A0ABT2SMQ1</accession>
<sequence length="44" mass="5073">MEKIVAAGVAIIMIGNAVRMLWNEFRGYIRDVSPENFTERTDEE</sequence>
<evidence type="ECO:0000313" key="3">
    <source>
        <dbReference type="Proteomes" id="UP001652338"/>
    </source>
</evidence>
<comment type="caution">
    <text evidence="2">The sequence shown here is derived from an EMBL/GenBank/DDBJ whole genome shotgun (WGS) entry which is preliminary data.</text>
</comment>
<keyword evidence="3" id="KW-1185">Reference proteome</keyword>
<protein>
    <submittedName>
        <fullName evidence="2">Uncharacterized protein</fullName>
    </submittedName>
</protein>
<evidence type="ECO:0000313" key="2">
    <source>
        <dbReference type="EMBL" id="MCU6725788.1"/>
    </source>
</evidence>
<keyword evidence="1" id="KW-0812">Transmembrane</keyword>
<dbReference type="EMBL" id="JAOQKE010000013">
    <property type="protein sequence ID" value="MCU6725788.1"/>
    <property type="molecule type" value="Genomic_DNA"/>
</dbReference>
<dbReference type="RefSeq" id="WP_262655057.1">
    <property type="nucleotide sequence ID" value="NZ_JAOQKE010000013.1"/>
</dbReference>
<keyword evidence="1" id="KW-0472">Membrane</keyword>
<feature type="transmembrane region" description="Helical" evidence="1">
    <location>
        <begin position="6"/>
        <end position="22"/>
    </location>
</feature>
<organism evidence="2 3">
    <name type="scientific">Muricoprocola aceti</name>
    <dbReference type="NCBI Taxonomy" id="2981772"/>
    <lineage>
        <taxon>Bacteria</taxon>
        <taxon>Bacillati</taxon>
        <taxon>Bacillota</taxon>
        <taxon>Clostridia</taxon>
        <taxon>Lachnospirales</taxon>
        <taxon>Lachnospiraceae</taxon>
        <taxon>Muricoprocola</taxon>
    </lineage>
</organism>
<dbReference type="Proteomes" id="UP001652338">
    <property type="component" value="Unassembled WGS sequence"/>
</dbReference>
<keyword evidence="1" id="KW-1133">Transmembrane helix</keyword>
<name>A0ABT2SMQ1_9FIRM</name>
<gene>
    <name evidence="2" type="ORF">OCV47_10570</name>
</gene>
<evidence type="ECO:0000256" key="1">
    <source>
        <dbReference type="SAM" id="Phobius"/>
    </source>
</evidence>